<proteinExistence type="predicted"/>
<dbReference type="Proteomes" id="UP000319004">
    <property type="component" value="Chromosome"/>
</dbReference>
<keyword evidence="2" id="KW-1185">Reference proteome</keyword>
<protein>
    <submittedName>
        <fullName evidence="1">Uncharacterized protein</fullName>
    </submittedName>
</protein>
<dbReference type="KEGG" id="snep:Enr13x_12660"/>
<dbReference type="EMBL" id="CP037423">
    <property type="protein sequence ID" value="QDV41427.1"/>
    <property type="molecule type" value="Genomic_DNA"/>
</dbReference>
<name>A0A518HKQ0_9BACT</name>
<accession>A0A518HKQ0</accession>
<evidence type="ECO:0000313" key="2">
    <source>
        <dbReference type="Proteomes" id="UP000319004"/>
    </source>
</evidence>
<sequence length="163" mass="18192">MQATVELKNLSQIRQRRIDMHKERQAIAAEAKKPTRPLAVKVAEAKKPKVKLVYTVERLERYDVVLGTLERLAIDQPLDAQPLAKALLASLLRLSWARVSGKPATNPDPCDVPHKLFLRQAITKPALKRLQFAIKKNATTSNLLECCKGLLIWLASDPDAVLA</sequence>
<gene>
    <name evidence="1" type="ORF">Enr13x_12660</name>
</gene>
<dbReference type="AlphaFoldDB" id="A0A518HKQ0"/>
<organism evidence="1 2">
    <name type="scientific">Stieleria neptunia</name>
    <dbReference type="NCBI Taxonomy" id="2527979"/>
    <lineage>
        <taxon>Bacteria</taxon>
        <taxon>Pseudomonadati</taxon>
        <taxon>Planctomycetota</taxon>
        <taxon>Planctomycetia</taxon>
        <taxon>Pirellulales</taxon>
        <taxon>Pirellulaceae</taxon>
        <taxon>Stieleria</taxon>
    </lineage>
</organism>
<evidence type="ECO:0000313" key="1">
    <source>
        <dbReference type="EMBL" id="QDV41427.1"/>
    </source>
</evidence>
<reference evidence="1 2" key="1">
    <citation type="submission" date="2019-03" db="EMBL/GenBank/DDBJ databases">
        <title>Deep-cultivation of Planctomycetes and their phenomic and genomic characterization uncovers novel biology.</title>
        <authorList>
            <person name="Wiegand S."/>
            <person name="Jogler M."/>
            <person name="Boedeker C."/>
            <person name="Pinto D."/>
            <person name="Vollmers J."/>
            <person name="Rivas-Marin E."/>
            <person name="Kohn T."/>
            <person name="Peeters S.H."/>
            <person name="Heuer A."/>
            <person name="Rast P."/>
            <person name="Oberbeckmann S."/>
            <person name="Bunk B."/>
            <person name="Jeske O."/>
            <person name="Meyerdierks A."/>
            <person name="Storesund J.E."/>
            <person name="Kallscheuer N."/>
            <person name="Luecker S."/>
            <person name="Lage O.M."/>
            <person name="Pohl T."/>
            <person name="Merkel B.J."/>
            <person name="Hornburger P."/>
            <person name="Mueller R.-W."/>
            <person name="Bruemmer F."/>
            <person name="Labrenz M."/>
            <person name="Spormann A.M."/>
            <person name="Op den Camp H."/>
            <person name="Overmann J."/>
            <person name="Amann R."/>
            <person name="Jetten M.S.M."/>
            <person name="Mascher T."/>
            <person name="Medema M.H."/>
            <person name="Devos D.P."/>
            <person name="Kaster A.-K."/>
            <person name="Ovreas L."/>
            <person name="Rohde M."/>
            <person name="Galperin M.Y."/>
            <person name="Jogler C."/>
        </authorList>
    </citation>
    <scope>NUCLEOTIDE SEQUENCE [LARGE SCALE GENOMIC DNA]</scope>
    <source>
        <strain evidence="1 2">Enr13</strain>
    </source>
</reference>